<keyword evidence="2" id="KW-0479">Metal-binding</keyword>
<dbReference type="AlphaFoldDB" id="A0A4U0Z701"/>
<gene>
    <name evidence="6" type="ORF">FAZ78_01220</name>
</gene>
<dbReference type="Pfam" id="PF08007">
    <property type="entry name" value="JmjC_2"/>
    <property type="match status" value="1"/>
</dbReference>
<dbReference type="PANTHER" id="PTHR13096:SF8">
    <property type="entry name" value="RIBOSOMAL OXYGENASE 1"/>
    <property type="match status" value="1"/>
</dbReference>
<proteinExistence type="predicted"/>
<evidence type="ECO:0000313" key="6">
    <source>
        <dbReference type="EMBL" id="TKA98381.1"/>
    </source>
</evidence>
<dbReference type="InterPro" id="IPR039994">
    <property type="entry name" value="NO66-like"/>
</dbReference>
<evidence type="ECO:0000256" key="1">
    <source>
        <dbReference type="ARBA" id="ARBA00001954"/>
    </source>
</evidence>
<protein>
    <recommendedName>
        <fullName evidence="5">JmjC domain-containing protein</fullName>
    </recommendedName>
</protein>
<dbReference type="GO" id="GO:0046872">
    <property type="term" value="F:metal ion binding"/>
    <property type="evidence" value="ECO:0007669"/>
    <property type="project" value="UniProtKB-KW"/>
</dbReference>
<feature type="domain" description="JmjC" evidence="5">
    <location>
        <begin position="130"/>
        <end position="269"/>
    </location>
</feature>
<dbReference type="RefSeq" id="WP_136790957.1">
    <property type="nucleotide sequence ID" value="NZ_SWAU01000004.1"/>
</dbReference>
<evidence type="ECO:0000256" key="3">
    <source>
        <dbReference type="ARBA" id="ARBA00023004"/>
    </source>
</evidence>
<comment type="caution">
    <text evidence="6">The sequence shown here is derived from an EMBL/GenBank/DDBJ whole genome shotgun (WGS) entry which is preliminary data.</text>
</comment>
<sequence>MQPMRDLSPKRPEAPRACADPALAALGETIERGLFGHERFGAIEAARQPVHRQGATLPGAPSVEAMWALIDAGALSIGDDEVRIVQTTATGLRVLPPQDYARPAQRAGRPISTPDPARARALWAAGATIAFQRLDRCLAPLARTCAALSASIGHPVQCSAYLSPPGGQGLDVHHDTHDVVVQQIGGSKTFQLFEPLVDRPVPRIDLTKDQAAAARPTRRVTLGPGDLLYMPRGLPHCAVAGDTPSLHLTIGILSQSWASLVEPLAREIYFLEPLRRSVAAGAVFDGAALHEDAERAVEQIVSWLRAYGAERLAALACETFVTSFGNRPGFDDTMPSPASAVEPAPGGGHYRLTPFGRTLRRPEQEA</sequence>
<accession>A0A4U0Z701</accession>
<dbReference type="SUPFAM" id="SSF51197">
    <property type="entry name" value="Clavaminate synthase-like"/>
    <property type="match status" value="1"/>
</dbReference>
<organism evidence="6 7">
    <name type="scientific">Cereibacter changlensis</name>
    <dbReference type="NCBI Taxonomy" id="402884"/>
    <lineage>
        <taxon>Bacteria</taxon>
        <taxon>Pseudomonadati</taxon>
        <taxon>Pseudomonadota</taxon>
        <taxon>Alphaproteobacteria</taxon>
        <taxon>Rhodobacterales</taxon>
        <taxon>Paracoccaceae</taxon>
        <taxon>Cereibacter</taxon>
    </lineage>
</organism>
<evidence type="ECO:0000256" key="4">
    <source>
        <dbReference type="SAM" id="MobiDB-lite"/>
    </source>
</evidence>
<dbReference type="Proteomes" id="UP000306340">
    <property type="component" value="Unassembled WGS sequence"/>
</dbReference>
<evidence type="ECO:0000313" key="7">
    <source>
        <dbReference type="Proteomes" id="UP000306340"/>
    </source>
</evidence>
<dbReference type="InterPro" id="IPR003347">
    <property type="entry name" value="JmjC_dom"/>
</dbReference>
<evidence type="ECO:0000256" key="2">
    <source>
        <dbReference type="ARBA" id="ARBA00022723"/>
    </source>
</evidence>
<comment type="cofactor">
    <cofactor evidence="1">
        <name>Fe(2+)</name>
        <dbReference type="ChEBI" id="CHEBI:29033"/>
    </cofactor>
</comment>
<dbReference type="PROSITE" id="PS51184">
    <property type="entry name" value="JMJC"/>
    <property type="match status" value="1"/>
</dbReference>
<feature type="region of interest" description="Disordered" evidence="4">
    <location>
        <begin position="331"/>
        <end position="366"/>
    </location>
</feature>
<dbReference type="GO" id="GO:0032453">
    <property type="term" value="F:histone H3K4 demethylase activity"/>
    <property type="evidence" value="ECO:0007669"/>
    <property type="project" value="TreeGrafter"/>
</dbReference>
<dbReference type="GO" id="GO:0051864">
    <property type="term" value="F:histone H3K36 demethylase activity"/>
    <property type="evidence" value="ECO:0007669"/>
    <property type="project" value="TreeGrafter"/>
</dbReference>
<dbReference type="PANTHER" id="PTHR13096">
    <property type="entry name" value="MINA53 MYC INDUCED NUCLEAR ANTIGEN"/>
    <property type="match status" value="1"/>
</dbReference>
<keyword evidence="3" id="KW-0408">Iron</keyword>
<evidence type="ECO:0000259" key="5">
    <source>
        <dbReference type="PROSITE" id="PS51184"/>
    </source>
</evidence>
<name>A0A4U0Z701_9RHOB</name>
<reference evidence="6 7" key="1">
    <citation type="submission" date="2019-04" db="EMBL/GenBank/DDBJ databases">
        <title>Crypto-aerobic microbial life in anoxic (sulfidic) marine sediments.</title>
        <authorList>
            <person name="Bhattacharya S."/>
            <person name="Roy C."/>
            <person name="Mondal N."/>
            <person name="Sarkar J."/>
            <person name="Mandal S."/>
            <person name="Rameez M.J."/>
            <person name="Ghosh W."/>
        </authorList>
    </citation>
    <scope>NUCLEOTIDE SEQUENCE [LARGE SCALE GENOMIC DNA]</scope>
    <source>
        <strain evidence="6 7">SBBC</strain>
    </source>
</reference>
<dbReference type="Gene3D" id="2.60.120.650">
    <property type="entry name" value="Cupin"/>
    <property type="match status" value="1"/>
</dbReference>
<dbReference type="EMBL" id="SWAU01000004">
    <property type="protein sequence ID" value="TKA98381.1"/>
    <property type="molecule type" value="Genomic_DNA"/>
</dbReference>